<evidence type="ECO:0000313" key="2">
    <source>
        <dbReference type="Proteomes" id="UP001596223"/>
    </source>
</evidence>
<proteinExistence type="predicted"/>
<gene>
    <name evidence="1" type="ORF">ACFP3H_24635</name>
</gene>
<accession>A0ABW1K0P2</accession>
<keyword evidence="2" id="KW-1185">Reference proteome</keyword>
<evidence type="ECO:0000313" key="1">
    <source>
        <dbReference type="EMBL" id="MFC6014253.1"/>
    </source>
</evidence>
<reference evidence="2" key="1">
    <citation type="journal article" date="2019" name="Int. J. Syst. Evol. Microbiol.">
        <title>The Global Catalogue of Microorganisms (GCM) 10K type strain sequencing project: providing services to taxonomists for standard genome sequencing and annotation.</title>
        <authorList>
            <consortium name="The Broad Institute Genomics Platform"/>
            <consortium name="The Broad Institute Genome Sequencing Center for Infectious Disease"/>
            <person name="Wu L."/>
            <person name="Ma J."/>
        </authorList>
    </citation>
    <scope>NUCLEOTIDE SEQUENCE [LARGE SCALE GENOMIC DNA]</scope>
    <source>
        <strain evidence="2">CCUG 36956</strain>
    </source>
</reference>
<name>A0ABW1K0P2_9NOCA</name>
<sequence length="52" mass="5902">MGGDERQIDPQVRALPPEQVGADIRAQFCRPEVRSETIREQLDSPRRVVGEL</sequence>
<organism evidence="1 2">
    <name type="scientific">Nocardia lasii</name>
    <dbReference type="NCBI Taxonomy" id="1616107"/>
    <lineage>
        <taxon>Bacteria</taxon>
        <taxon>Bacillati</taxon>
        <taxon>Actinomycetota</taxon>
        <taxon>Actinomycetes</taxon>
        <taxon>Mycobacteriales</taxon>
        <taxon>Nocardiaceae</taxon>
        <taxon>Nocardia</taxon>
    </lineage>
</organism>
<comment type="caution">
    <text evidence="1">The sequence shown here is derived from an EMBL/GenBank/DDBJ whole genome shotgun (WGS) entry which is preliminary data.</text>
</comment>
<protein>
    <submittedName>
        <fullName evidence="1">Uncharacterized protein</fullName>
    </submittedName>
</protein>
<dbReference type="Proteomes" id="UP001596223">
    <property type="component" value="Unassembled WGS sequence"/>
</dbReference>
<dbReference type="EMBL" id="JBHSQN010000015">
    <property type="protein sequence ID" value="MFC6014253.1"/>
    <property type="molecule type" value="Genomic_DNA"/>
</dbReference>